<protein>
    <submittedName>
        <fullName evidence="1">Uncharacterized protein</fullName>
    </submittedName>
</protein>
<dbReference type="RefSeq" id="XP_022469405.1">
    <property type="nucleotide sequence ID" value="XM_022624091.1"/>
</dbReference>
<dbReference type="AlphaFoldDB" id="A0A1G4ASZ3"/>
<dbReference type="EMBL" id="MJBS01000154">
    <property type="protein sequence ID" value="OHE92235.1"/>
    <property type="molecule type" value="Genomic_DNA"/>
</dbReference>
<evidence type="ECO:0000313" key="1">
    <source>
        <dbReference type="EMBL" id="OHE92235.1"/>
    </source>
</evidence>
<organism evidence="1 2">
    <name type="scientific">Colletotrichum orchidophilum</name>
    <dbReference type="NCBI Taxonomy" id="1209926"/>
    <lineage>
        <taxon>Eukaryota</taxon>
        <taxon>Fungi</taxon>
        <taxon>Dikarya</taxon>
        <taxon>Ascomycota</taxon>
        <taxon>Pezizomycotina</taxon>
        <taxon>Sordariomycetes</taxon>
        <taxon>Hypocreomycetidae</taxon>
        <taxon>Glomerellales</taxon>
        <taxon>Glomerellaceae</taxon>
        <taxon>Colletotrichum</taxon>
    </lineage>
</organism>
<accession>A0A1G4ASZ3</accession>
<proteinExistence type="predicted"/>
<name>A0A1G4ASZ3_9PEZI</name>
<reference evidence="1 2" key="1">
    <citation type="submission" date="2016-09" db="EMBL/GenBank/DDBJ databases">
        <authorList>
            <person name="Capua I."/>
            <person name="De Benedictis P."/>
            <person name="Joannis T."/>
            <person name="Lombin L.H."/>
            <person name="Cattoli G."/>
        </authorList>
    </citation>
    <scope>NUCLEOTIDE SEQUENCE [LARGE SCALE GENOMIC DNA]</scope>
    <source>
        <strain evidence="1 2">IMI 309357</strain>
    </source>
</reference>
<gene>
    <name evidence="1" type="ORF">CORC01_12471</name>
</gene>
<dbReference type="OrthoDB" id="10445393at2759"/>
<evidence type="ECO:0000313" key="2">
    <source>
        <dbReference type="Proteomes" id="UP000176998"/>
    </source>
</evidence>
<sequence>MHSRNGRPQLHPVPAMLSTTTTMDNADPEGHILGIIGAPAACRRKPPSNLQGQTSYEPAKAYIKRHERCNSWTDEAVFFATPRRLLPCHQSELKMHRTISITPRRTA</sequence>
<comment type="caution">
    <text evidence="1">The sequence shown here is derived from an EMBL/GenBank/DDBJ whole genome shotgun (WGS) entry which is preliminary data.</text>
</comment>
<dbReference type="GeneID" id="34565601"/>
<keyword evidence="2" id="KW-1185">Reference proteome</keyword>
<dbReference type="Proteomes" id="UP000176998">
    <property type="component" value="Unassembled WGS sequence"/>
</dbReference>